<accession>A0ABY3MYH2</accession>
<dbReference type="PANTHER" id="PTHR43777:SF1">
    <property type="entry name" value="MOLYBDENUM COFACTOR CYTIDYLYLTRANSFERASE"/>
    <property type="match status" value="1"/>
</dbReference>
<evidence type="ECO:0000256" key="1">
    <source>
        <dbReference type="ARBA" id="ARBA00022842"/>
    </source>
</evidence>
<dbReference type="SUPFAM" id="SSF53448">
    <property type="entry name" value="Nucleotide-diphospho-sugar transferases"/>
    <property type="match status" value="1"/>
</dbReference>
<evidence type="ECO:0000313" key="3">
    <source>
        <dbReference type="EMBL" id="TYK66224.1"/>
    </source>
</evidence>
<dbReference type="InterPro" id="IPR025877">
    <property type="entry name" value="MobA-like_NTP_Trfase"/>
</dbReference>
<dbReference type="PANTHER" id="PTHR43777">
    <property type="entry name" value="MOLYBDENUM COFACTOR CYTIDYLYLTRANSFERASE"/>
    <property type="match status" value="1"/>
</dbReference>
<evidence type="ECO:0000313" key="4">
    <source>
        <dbReference type="Proteomes" id="UP000815846"/>
    </source>
</evidence>
<keyword evidence="4" id="KW-1185">Reference proteome</keyword>
<dbReference type="CDD" id="cd04182">
    <property type="entry name" value="GT_2_like_f"/>
    <property type="match status" value="1"/>
</dbReference>
<protein>
    <submittedName>
        <fullName evidence="3">Nucleotidyltransferase family protein</fullName>
    </submittedName>
</protein>
<dbReference type="Proteomes" id="UP000815846">
    <property type="component" value="Unassembled WGS sequence"/>
</dbReference>
<sequence>MSLFNTIPSINIKTVILAGGNSIRFKGNKQLSLLNRNGSQIPLLQQSINTVVRALAIEEISTDNLYVATGESHRKIAKKISHPLYYCDQAYRGMGHTIAQSVAKVLHNDPQTTHILFTLGDQVALEVNDYLMLLQKMLEFPSQLVCAETADGISPPAIFPHQYFTELQALSGDKGAKGILQKNQKQLIKIPMINASFDIDTQEDLIRWNNS</sequence>
<dbReference type="RefSeq" id="WP_101344339.1">
    <property type="nucleotide sequence ID" value="NZ_PJAI02000005.1"/>
</dbReference>
<name>A0ABY3MYH2_9GAMM</name>
<dbReference type="EMBL" id="PJAI02000005">
    <property type="protein sequence ID" value="TYK66224.1"/>
    <property type="molecule type" value="Genomic_DNA"/>
</dbReference>
<keyword evidence="1" id="KW-0460">Magnesium</keyword>
<evidence type="ECO:0000259" key="2">
    <source>
        <dbReference type="Pfam" id="PF12804"/>
    </source>
</evidence>
<dbReference type="InterPro" id="IPR029044">
    <property type="entry name" value="Nucleotide-diphossugar_trans"/>
</dbReference>
<feature type="domain" description="MobA-like NTP transferase" evidence="2">
    <location>
        <begin position="15"/>
        <end position="183"/>
    </location>
</feature>
<reference evidence="3 4" key="1">
    <citation type="submission" date="2019-08" db="EMBL/GenBank/DDBJ databases">
        <title>Microbe sample from Colwellia echini.</title>
        <authorList>
            <person name="Christiansen L."/>
            <person name="Pathiraja D."/>
            <person name="Schultz-Johansen M."/>
            <person name="Choi I.-G."/>
            <person name="Stougaard P."/>
        </authorList>
    </citation>
    <scope>NUCLEOTIDE SEQUENCE [LARGE SCALE GENOMIC DNA]</scope>
    <source>
        <strain evidence="3 4">A3</strain>
    </source>
</reference>
<dbReference type="Pfam" id="PF12804">
    <property type="entry name" value="NTP_transf_3"/>
    <property type="match status" value="1"/>
</dbReference>
<dbReference type="Gene3D" id="3.90.550.10">
    <property type="entry name" value="Spore Coat Polysaccharide Biosynthesis Protein SpsA, Chain A"/>
    <property type="match status" value="1"/>
</dbReference>
<proteinExistence type="predicted"/>
<organism evidence="3 4">
    <name type="scientific">Colwellia echini</name>
    <dbReference type="NCBI Taxonomy" id="1982103"/>
    <lineage>
        <taxon>Bacteria</taxon>
        <taxon>Pseudomonadati</taxon>
        <taxon>Pseudomonadota</taxon>
        <taxon>Gammaproteobacteria</taxon>
        <taxon>Alteromonadales</taxon>
        <taxon>Colwelliaceae</taxon>
        <taxon>Colwellia</taxon>
    </lineage>
</organism>
<gene>
    <name evidence="3" type="ORF">CWS31_006400</name>
</gene>
<comment type="caution">
    <text evidence="3">The sequence shown here is derived from an EMBL/GenBank/DDBJ whole genome shotgun (WGS) entry which is preliminary data.</text>
</comment>